<keyword evidence="2" id="KW-1185">Reference proteome</keyword>
<dbReference type="EMBL" id="KN834342">
    <property type="protein sequence ID" value="KIK10965.1"/>
    <property type="molecule type" value="Genomic_DNA"/>
</dbReference>
<protein>
    <submittedName>
        <fullName evidence="1">Uncharacterized protein</fullName>
    </submittedName>
</protein>
<dbReference type="HOGENOM" id="CLU_088008_0_0_1"/>
<evidence type="ECO:0000313" key="1">
    <source>
        <dbReference type="EMBL" id="KIK10965.1"/>
    </source>
</evidence>
<reference evidence="1 2" key="1">
    <citation type="submission" date="2014-04" db="EMBL/GenBank/DDBJ databases">
        <authorList>
            <consortium name="DOE Joint Genome Institute"/>
            <person name="Kuo A."/>
            <person name="Kohler A."/>
            <person name="Costa M.D."/>
            <person name="Nagy L.G."/>
            <person name="Floudas D."/>
            <person name="Copeland A."/>
            <person name="Barry K.W."/>
            <person name="Cichocki N."/>
            <person name="Veneault-Fourrey C."/>
            <person name="LaButti K."/>
            <person name="Lindquist E.A."/>
            <person name="Lipzen A."/>
            <person name="Lundell T."/>
            <person name="Morin E."/>
            <person name="Murat C."/>
            <person name="Sun H."/>
            <person name="Tunlid A."/>
            <person name="Henrissat B."/>
            <person name="Grigoriev I.V."/>
            <person name="Hibbett D.S."/>
            <person name="Martin F."/>
            <person name="Nordberg H.P."/>
            <person name="Cantor M.N."/>
            <person name="Hua S.X."/>
        </authorList>
    </citation>
    <scope>NUCLEOTIDE SEQUENCE [LARGE SCALE GENOMIC DNA]</scope>
    <source>
        <strain evidence="1 2">441</strain>
    </source>
</reference>
<reference evidence="2" key="2">
    <citation type="submission" date="2015-01" db="EMBL/GenBank/DDBJ databases">
        <title>Evolutionary Origins and Diversification of the Mycorrhizal Mutualists.</title>
        <authorList>
            <consortium name="DOE Joint Genome Institute"/>
            <consortium name="Mycorrhizal Genomics Consortium"/>
            <person name="Kohler A."/>
            <person name="Kuo A."/>
            <person name="Nagy L.G."/>
            <person name="Floudas D."/>
            <person name="Copeland A."/>
            <person name="Barry K.W."/>
            <person name="Cichocki N."/>
            <person name="Veneault-Fourrey C."/>
            <person name="LaButti K."/>
            <person name="Lindquist E.A."/>
            <person name="Lipzen A."/>
            <person name="Lundell T."/>
            <person name="Morin E."/>
            <person name="Murat C."/>
            <person name="Riley R."/>
            <person name="Ohm R."/>
            <person name="Sun H."/>
            <person name="Tunlid A."/>
            <person name="Henrissat B."/>
            <person name="Grigoriev I.V."/>
            <person name="Hibbett D.S."/>
            <person name="Martin F."/>
        </authorList>
    </citation>
    <scope>NUCLEOTIDE SEQUENCE [LARGE SCALE GENOMIC DNA]</scope>
    <source>
        <strain evidence="2">441</strain>
    </source>
</reference>
<evidence type="ECO:0000313" key="2">
    <source>
        <dbReference type="Proteomes" id="UP000054018"/>
    </source>
</evidence>
<dbReference type="OrthoDB" id="2704484at2759"/>
<name>A0A0C9XFB9_9AGAM</name>
<gene>
    <name evidence="1" type="ORF">PISMIDRAFT_19914</name>
</gene>
<sequence length="192" mass="22093">MQEQTKERNELIKAFEGARVTIEKEHNLALAQVREEMGDGARAFSTYEKRVEQELRDRDATIANQRAMLEEFDTNLRTLRAALEGEFTRLDADGNAKFSRLSEEHGRLQQEVESRDRTVAQQRAALEHLQDEFRMLHAKLDCEIARVNTEKDSELAALTQNFSHLRTEKEAELAALAQKFEGALHQVEALKR</sequence>
<feature type="non-terminal residue" evidence="1">
    <location>
        <position position="192"/>
    </location>
</feature>
<accession>A0A0C9XFB9</accession>
<proteinExistence type="predicted"/>
<organism evidence="1 2">
    <name type="scientific">Pisolithus microcarpus 441</name>
    <dbReference type="NCBI Taxonomy" id="765257"/>
    <lineage>
        <taxon>Eukaryota</taxon>
        <taxon>Fungi</taxon>
        <taxon>Dikarya</taxon>
        <taxon>Basidiomycota</taxon>
        <taxon>Agaricomycotina</taxon>
        <taxon>Agaricomycetes</taxon>
        <taxon>Agaricomycetidae</taxon>
        <taxon>Boletales</taxon>
        <taxon>Sclerodermatineae</taxon>
        <taxon>Pisolithaceae</taxon>
        <taxon>Pisolithus</taxon>
    </lineage>
</organism>
<dbReference type="Proteomes" id="UP000054018">
    <property type="component" value="Unassembled WGS sequence"/>
</dbReference>
<dbReference type="AlphaFoldDB" id="A0A0C9XFB9"/>